<keyword evidence="13" id="KW-1185">Reference proteome</keyword>
<evidence type="ECO:0000256" key="7">
    <source>
        <dbReference type="ARBA" id="ARBA00047899"/>
    </source>
</evidence>
<dbReference type="GO" id="GO:0005524">
    <property type="term" value="F:ATP binding"/>
    <property type="evidence" value="ECO:0007669"/>
    <property type="project" value="UniProtKB-UniRule"/>
</dbReference>
<evidence type="ECO:0000256" key="8">
    <source>
        <dbReference type="ARBA" id="ARBA00048679"/>
    </source>
</evidence>
<gene>
    <name evidence="14" type="primary">LOC105906379</name>
</gene>
<feature type="region of interest" description="Disordered" evidence="11">
    <location>
        <begin position="41"/>
        <end position="63"/>
    </location>
</feature>
<dbReference type="InterPro" id="IPR017441">
    <property type="entry name" value="Protein_kinase_ATP_BS"/>
</dbReference>
<feature type="compositionally biased region" description="Polar residues" evidence="11">
    <location>
        <begin position="41"/>
        <end position="51"/>
    </location>
</feature>
<reference evidence="14" key="1">
    <citation type="submission" date="2025-08" db="UniProtKB">
        <authorList>
            <consortium name="RefSeq"/>
        </authorList>
    </citation>
    <scope>IDENTIFICATION</scope>
</reference>
<dbReference type="FunFam" id="3.30.200.20:FF:000042">
    <property type="entry name" value="Aurora kinase A"/>
    <property type="match status" value="1"/>
</dbReference>
<evidence type="ECO:0000259" key="12">
    <source>
        <dbReference type="PROSITE" id="PS50011"/>
    </source>
</evidence>
<feature type="region of interest" description="Disordered" evidence="11">
    <location>
        <begin position="344"/>
        <end position="448"/>
    </location>
</feature>
<dbReference type="Pfam" id="PF00069">
    <property type="entry name" value="Pkinase"/>
    <property type="match status" value="1"/>
</dbReference>
<evidence type="ECO:0000313" key="13">
    <source>
        <dbReference type="Proteomes" id="UP000515152"/>
    </source>
</evidence>
<dbReference type="Proteomes" id="UP000515152">
    <property type="component" value="Chromosome 4"/>
</dbReference>
<dbReference type="SMART" id="SM00220">
    <property type="entry name" value="S_TKc"/>
    <property type="match status" value="1"/>
</dbReference>
<comment type="catalytic activity">
    <reaction evidence="7">
        <text>L-threonyl-[protein] + ATP = O-phospho-L-threonyl-[protein] + ADP + H(+)</text>
        <dbReference type="Rhea" id="RHEA:46608"/>
        <dbReference type="Rhea" id="RHEA-COMP:11060"/>
        <dbReference type="Rhea" id="RHEA-COMP:11605"/>
        <dbReference type="ChEBI" id="CHEBI:15378"/>
        <dbReference type="ChEBI" id="CHEBI:30013"/>
        <dbReference type="ChEBI" id="CHEBI:30616"/>
        <dbReference type="ChEBI" id="CHEBI:61977"/>
        <dbReference type="ChEBI" id="CHEBI:456216"/>
        <dbReference type="EC" id="2.7.11.1"/>
    </reaction>
</comment>
<dbReference type="PANTHER" id="PTHR24346:SF93">
    <property type="entry name" value="NUAK FAMILY SNF1-LIKE KINASE 1"/>
    <property type="match status" value="1"/>
</dbReference>
<feature type="region of interest" description="Disordered" evidence="11">
    <location>
        <begin position="1"/>
        <end position="24"/>
    </location>
</feature>
<comment type="similarity">
    <text evidence="10">Belongs to the protein kinase superfamily.</text>
</comment>
<comment type="catalytic activity">
    <reaction evidence="8">
        <text>L-seryl-[protein] + ATP = O-phospho-L-seryl-[protein] + ADP + H(+)</text>
        <dbReference type="Rhea" id="RHEA:17989"/>
        <dbReference type="Rhea" id="RHEA-COMP:9863"/>
        <dbReference type="Rhea" id="RHEA-COMP:11604"/>
        <dbReference type="ChEBI" id="CHEBI:15378"/>
        <dbReference type="ChEBI" id="CHEBI:29999"/>
        <dbReference type="ChEBI" id="CHEBI:30616"/>
        <dbReference type="ChEBI" id="CHEBI:83421"/>
        <dbReference type="ChEBI" id="CHEBI:456216"/>
        <dbReference type="EC" id="2.7.11.1"/>
    </reaction>
</comment>
<dbReference type="RefSeq" id="XP_012689964.2">
    <property type="nucleotide sequence ID" value="XM_012834510.3"/>
</dbReference>
<dbReference type="EC" id="2.7.11.1" evidence="1"/>
<dbReference type="InterPro" id="IPR011009">
    <property type="entry name" value="Kinase-like_dom_sf"/>
</dbReference>
<evidence type="ECO:0000256" key="4">
    <source>
        <dbReference type="ARBA" id="ARBA00022741"/>
    </source>
</evidence>
<accession>A0A6P3W597</accession>
<dbReference type="GO" id="GO:0035556">
    <property type="term" value="P:intracellular signal transduction"/>
    <property type="evidence" value="ECO:0007669"/>
    <property type="project" value="TreeGrafter"/>
</dbReference>
<dbReference type="AlphaFoldDB" id="A0A6P3W597"/>
<keyword evidence="4 9" id="KW-0547">Nucleotide-binding</keyword>
<evidence type="ECO:0000256" key="11">
    <source>
        <dbReference type="SAM" id="MobiDB-lite"/>
    </source>
</evidence>
<dbReference type="InterPro" id="IPR008271">
    <property type="entry name" value="Ser/Thr_kinase_AS"/>
</dbReference>
<evidence type="ECO:0000256" key="5">
    <source>
        <dbReference type="ARBA" id="ARBA00022777"/>
    </source>
</evidence>
<keyword evidence="6 9" id="KW-0067">ATP-binding</keyword>
<dbReference type="PROSITE" id="PS00107">
    <property type="entry name" value="PROTEIN_KINASE_ATP"/>
    <property type="match status" value="1"/>
</dbReference>
<dbReference type="KEGG" id="char:105906379"/>
<protein>
    <recommendedName>
        <fullName evidence="1">non-specific serine/threonine protein kinase</fullName>
        <ecNumber evidence="1">2.7.11.1</ecNumber>
    </recommendedName>
</protein>
<evidence type="ECO:0000313" key="14">
    <source>
        <dbReference type="RefSeq" id="XP_012689964.2"/>
    </source>
</evidence>
<keyword evidence="2 10" id="KW-0723">Serine/threonine-protein kinase</keyword>
<organism evidence="13 14">
    <name type="scientific">Clupea harengus</name>
    <name type="common">Atlantic herring</name>
    <dbReference type="NCBI Taxonomy" id="7950"/>
    <lineage>
        <taxon>Eukaryota</taxon>
        <taxon>Metazoa</taxon>
        <taxon>Chordata</taxon>
        <taxon>Craniata</taxon>
        <taxon>Vertebrata</taxon>
        <taxon>Euteleostomi</taxon>
        <taxon>Actinopterygii</taxon>
        <taxon>Neopterygii</taxon>
        <taxon>Teleostei</taxon>
        <taxon>Clupei</taxon>
        <taxon>Clupeiformes</taxon>
        <taxon>Clupeoidei</taxon>
        <taxon>Clupeidae</taxon>
        <taxon>Clupea</taxon>
    </lineage>
</organism>
<dbReference type="GO" id="GO:0050321">
    <property type="term" value="F:tau-protein kinase activity"/>
    <property type="evidence" value="ECO:0007669"/>
    <property type="project" value="TreeGrafter"/>
</dbReference>
<evidence type="ECO:0000256" key="10">
    <source>
        <dbReference type="RuleBase" id="RU000304"/>
    </source>
</evidence>
<proteinExistence type="inferred from homology"/>
<name>A0A6P3W597_CLUHA</name>
<feature type="compositionally biased region" description="Polar residues" evidence="11">
    <location>
        <begin position="350"/>
        <end position="362"/>
    </location>
</feature>
<feature type="binding site" evidence="9">
    <location>
        <position position="106"/>
    </location>
    <ligand>
        <name>ATP</name>
        <dbReference type="ChEBI" id="CHEBI:30616"/>
    </ligand>
</feature>
<dbReference type="OrthoDB" id="193931at2759"/>
<keyword evidence="5" id="KW-0418">Kinase</keyword>
<feature type="domain" description="Protein kinase" evidence="12">
    <location>
        <begin position="73"/>
        <end position="324"/>
    </location>
</feature>
<dbReference type="PROSITE" id="PS50011">
    <property type="entry name" value="PROTEIN_KINASE_DOM"/>
    <property type="match status" value="1"/>
</dbReference>
<dbReference type="PROSITE" id="PS00108">
    <property type="entry name" value="PROTEIN_KINASE_ST"/>
    <property type="match status" value="1"/>
</dbReference>
<evidence type="ECO:0000256" key="3">
    <source>
        <dbReference type="ARBA" id="ARBA00022679"/>
    </source>
</evidence>
<dbReference type="InterPro" id="IPR000719">
    <property type="entry name" value="Prot_kinase_dom"/>
</dbReference>
<dbReference type="FunFam" id="1.10.510.10:FF:001698">
    <property type="entry name" value="NUAK family, SNF1-like kinase, 1b"/>
    <property type="match status" value="1"/>
</dbReference>
<dbReference type="PANTHER" id="PTHR24346">
    <property type="entry name" value="MAP/MICROTUBULE AFFINITY-REGULATING KINASE"/>
    <property type="match status" value="1"/>
</dbReference>
<keyword evidence="3" id="KW-0808">Transferase</keyword>
<evidence type="ECO:0000256" key="6">
    <source>
        <dbReference type="ARBA" id="ARBA00022840"/>
    </source>
</evidence>
<evidence type="ECO:0000256" key="9">
    <source>
        <dbReference type="PROSITE-ProRule" id="PRU10141"/>
    </source>
</evidence>
<dbReference type="GO" id="GO:0005737">
    <property type="term" value="C:cytoplasm"/>
    <property type="evidence" value="ECO:0007669"/>
    <property type="project" value="TreeGrafter"/>
</dbReference>
<dbReference type="SUPFAM" id="SSF56112">
    <property type="entry name" value="Protein kinase-like (PK-like)"/>
    <property type="match status" value="1"/>
</dbReference>
<evidence type="ECO:0000256" key="1">
    <source>
        <dbReference type="ARBA" id="ARBA00012513"/>
    </source>
</evidence>
<evidence type="ECO:0000256" key="2">
    <source>
        <dbReference type="ARBA" id="ARBA00022527"/>
    </source>
</evidence>
<dbReference type="GO" id="GO:0000226">
    <property type="term" value="P:microtubule cytoskeleton organization"/>
    <property type="evidence" value="ECO:0007669"/>
    <property type="project" value="TreeGrafter"/>
</dbReference>
<dbReference type="Gene3D" id="1.10.510.10">
    <property type="entry name" value="Transferase(Phosphotransferase) domain 1"/>
    <property type="match status" value="1"/>
</dbReference>
<sequence length="448" mass="51173">MGHSDSPGAHPKMVQQEAGDSGEENAHQRFELADFLGTSCESTNTDLQHTGSEGWPPLTVKRHQHKHSLKRRYEVLETLGKGTYGKVKKAVERRSGKTVAIKSIRKERISDDLDRVHIQREIEIVSLLTHPNIIRMHEVFECREKIVMVMEYASGGELYDYIQQRQRLSEIEARNFFRQIISAVHYCHKNGVVHRDLKLENILLDQNMNVKLVDFGLSNHYERGRMLDTFCGSPLYASPEIINGLPYQGPEVDCWALGVLLYALVHGSMPFDGASYNGLREQIRQGRYRRPQPPSDACALIGWMLTVRVKDRATVEDVTNHWWVNWGCDAPICDCLPSRPVQRSEWHQPPLTSATGHTTSKRLPSDPHFRLTFPPKRPISQPLCTTLARKPLLDKPLPPTNIASLRPTAHSQAAKMPKKESLQWDPDPGLRKSHQRDMENSQEEELER</sequence>
<dbReference type="GeneID" id="105906379"/>